<proteinExistence type="predicted"/>
<dbReference type="Proteomes" id="UP000283383">
    <property type="component" value="Unassembled WGS sequence"/>
</dbReference>
<feature type="chain" id="PRO_5019479924" evidence="1">
    <location>
        <begin position="20"/>
        <end position="42"/>
    </location>
</feature>
<dbReference type="AlphaFoldDB" id="A0A420IY36"/>
<evidence type="ECO:0000313" key="3">
    <source>
        <dbReference type="Proteomes" id="UP000283383"/>
    </source>
</evidence>
<name>A0A420IY36_9PEZI</name>
<evidence type="ECO:0000313" key="2">
    <source>
        <dbReference type="EMBL" id="RKF79462.1"/>
    </source>
</evidence>
<keyword evidence="1" id="KW-0732">Signal</keyword>
<gene>
    <name evidence="2" type="ORF">GcM3_c17038o4</name>
</gene>
<feature type="signal peptide" evidence="1">
    <location>
        <begin position="1"/>
        <end position="19"/>
    </location>
</feature>
<accession>A0A420IY36</accession>
<reference evidence="2 3" key="1">
    <citation type="journal article" date="2018" name="BMC Genomics">
        <title>Comparative genome analyses reveal sequence features reflecting distinct modes of host-adaptation between dicot and monocot powdery mildew.</title>
        <authorList>
            <person name="Wu Y."/>
            <person name="Ma X."/>
            <person name="Pan Z."/>
            <person name="Kale S.D."/>
            <person name="Song Y."/>
            <person name="King H."/>
            <person name="Zhang Q."/>
            <person name="Presley C."/>
            <person name="Deng X."/>
            <person name="Wei C.I."/>
            <person name="Xiao S."/>
        </authorList>
    </citation>
    <scope>NUCLEOTIDE SEQUENCE [LARGE SCALE GENOMIC DNA]</scope>
    <source>
        <strain evidence="2">UMSG3</strain>
    </source>
</reference>
<protein>
    <submittedName>
        <fullName evidence="2">Uncharacterized protein</fullName>
    </submittedName>
</protein>
<dbReference type="EMBL" id="MCBQ01005540">
    <property type="protein sequence ID" value="RKF79462.1"/>
    <property type="molecule type" value="Genomic_DNA"/>
</dbReference>
<keyword evidence="3" id="KW-1185">Reference proteome</keyword>
<comment type="caution">
    <text evidence="2">The sequence shown here is derived from an EMBL/GenBank/DDBJ whole genome shotgun (WGS) entry which is preliminary data.</text>
</comment>
<sequence length="42" mass="4823">MRRILASHSLGMWLSVSLALQMEGNVMASKHRNHALLFFVRL</sequence>
<evidence type="ECO:0000256" key="1">
    <source>
        <dbReference type="SAM" id="SignalP"/>
    </source>
</evidence>
<organism evidence="2 3">
    <name type="scientific">Golovinomyces cichoracearum</name>
    <dbReference type="NCBI Taxonomy" id="62708"/>
    <lineage>
        <taxon>Eukaryota</taxon>
        <taxon>Fungi</taxon>
        <taxon>Dikarya</taxon>
        <taxon>Ascomycota</taxon>
        <taxon>Pezizomycotina</taxon>
        <taxon>Leotiomycetes</taxon>
        <taxon>Erysiphales</taxon>
        <taxon>Erysiphaceae</taxon>
        <taxon>Golovinomyces</taxon>
    </lineage>
</organism>